<dbReference type="STRING" id="45073.Lqui_2040"/>
<dbReference type="EMBL" id="LNYS01000012">
    <property type="protein sequence ID" value="KTD48229.1"/>
    <property type="molecule type" value="Genomic_DNA"/>
</dbReference>
<protein>
    <submittedName>
        <fullName evidence="1">Uncharacterized protein</fullName>
    </submittedName>
</protein>
<dbReference type="Proteomes" id="UP000054618">
    <property type="component" value="Unassembled WGS sequence"/>
</dbReference>
<evidence type="ECO:0000313" key="1">
    <source>
        <dbReference type="EMBL" id="KTD48229.1"/>
    </source>
</evidence>
<evidence type="ECO:0000313" key="2">
    <source>
        <dbReference type="Proteomes" id="UP000054618"/>
    </source>
</evidence>
<organism evidence="1 2">
    <name type="scientific">Legionella quinlivanii</name>
    <dbReference type="NCBI Taxonomy" id="45073"/>
    <lineage>
        <taxon>Bacteria</taxon>
        <taxon>Pseudomonadati</taxon>
        <taxon>Pseudomonadota</taxon>
        <taxon>Gammaproteobacteria</taxon>
        <taxon>Legionellales</taxon>
        <taxon>Legionellaceae</taxon>
        <taxon>Legionella</taxon>
    </lineage>
</organism>
<dbReference type="PATRIC" id="fig|45073.5.peg.2150"/>
<dbReference type="RefSeq" id="WP_058508138.1">
    <property type="nucleotide sequence ID" value="NZ_CAAAIK010000010.1"/>
</dbReference>
<reference evidence="1 2" key="1">
    <citation type="submission" date="2015-11" db="EMBL/GenBank/DDBJ databases">
        <title>Genomic analysis of 38 Legionella species identifies large and diverse effector repertoires.</title>
        <authorList>
            <person name="Burstein D."/>
            <person name="Amaro F."/>
            <person name="Zusman T."/>
            <person name="Lifshitz Z."/>
            <person name="Cohen O."/>
            <person name="Gilbert J.A."/>
            <person name="Pupko T."/>
            <person name="Shuman H.A."/>
            <person name="Segal G."/>
        </authorList>
    </citation>
    <scope>NUCLEOTIDE SEQUENCE [LARGE SCALE GENOMIC DNA]</scope>
    <source>
        <strain evidence="1 2">CDC#1442-AUS-E</strain>
    </source>
</reference>
<sequence>MHEIAMIFCPSAPNFEIASSKDLNLNKSPTMWGCDDVNRFKRHDVKIIASVLNDHIDRLFKGTTMTTYRKEYTINALQRSGSVVIFSENDEETQKAVDEVNKLCNGKKIILITERDKDKVPENKHIDSIISLDLKEQANQLWPQLENELNQLIPNEEARENLEGSPSCTML</sequence>
<comment type="caution">
    <text evidence="1">The sequence shown here is derived from an EMBL/GenBank/DDBJ whole genome shotgun (WGS) entry which is preliminary data.</text>
</comment>
<name>A0A0W0XUG2_9GAMM</name>
<gene>
    <name evidence="1" type="ORF">Lqui_2040</name>
</gene>
<keyword evidence="2" id="KW-1185">Reference proteome</keyword>
<accession>A0A0W0XUG2</accession>
<proteinExistence type="predicted"/>
<dbReference type="AlphaFoldDB" id="A0A0W0XUG2"/>